<evidence type="ECO:0000313" key="2">
    <source>
        <dbReference type="EMBL" id="QYY42718.1"/>
    </source>
</evidence>
<dbReference type="Gene3D" id="1.20.120.450">
    <property type="entry name" value="dinb family like domain"/>
    <property type="match status" value="1"/>
</dbReference>
<keyword evidence="5" id="KW-1185">Reference proteome</keyword>
<dbReference type="EMBL" id="CP080764">
    <property type="protein sequence ID" value="QYY42718.1"/>
    <property type="molecule type" value="Genomic_DNA"/>
</dbReference>
<dbReference type="AlphaFoldDB" id="A0A1G8F746"/>
<dbReference type="Proteomes" id="UP000198956">
    <property type="component" value="Unassembled WGS sequence"/>
</dbReference>
<evidence type="ECO:0000313" key="4">
    <source>
        <dbReference type="Proteomes" id="UP000198956"/>
    </source>
</evidence>
<reference evidence="2 5" key="2">
    <citation type="submission" date="2021-08" db="EMBL/GenBank/DDBJ databases">
        <title>Complete genome sequence of the strain Aneurinibacillus thermoaerophilus CCM 8960.</title>
        <authorList>
            <person name="Musilova J."/>
            <person name="Kourilova X."/>
            <person name="Pernicova I."/>
            <person name="Bezdicek M."/>
            <person name="Lengerova M."/>
            <person name="Obruca S."/>
            <person name="Sedlar K."/>
        </authorList>
    </citation>
    <scope>NUCLEOTIDE SEQUENCE [LARGE SCALE GENOMIC DNA]</scope>
    <source>
        <strain evidence="2 5">CCM 8960</strain>
    </source>
</reference>
<protein>
    <submittedName>
        <fullName evidence="2">DinB family protein</fullName>
    </submittedName>
    <submittedName>
        <fullName evidence="3">Uncharacterized damage-inducible protein DinB (Forms a four-helix bundle)</fullName>
    </submittedName>
</protein>
<dbReference type="SUPFAM" id="SSF109854">
    <property type="entry name" value="DinB/YfiT-like putative metalloenzymes"/>
    <property type="match status" value="1"/>
</dbReference>
<organism evidence="3 4">
    <name type="scientific">Aneurinibacillus thermoaerophilus</name>
    <dbReference type="NCBI Taxonomy" id="143495"/>
    <lineage>
        <taxon>Bacteria</taxon>
        <taxon>Bacillati</taxon>
        <taxon>Bacillota</taxon>
        <taxon>Bacilli</taxon>
        <taxon>Bacillales</taxon>
        <taxon>Paenibacillaceae</taxon>
        <taxon>Aneurinibacillus group</taxon>
        <taxon>Aneurinibacillus</taxon>
    </lineage>
</organism>
<dbReference type="GeneID" id="97143304"/>
<accession>A0A1G8F746</accession>
<reference evidence="3 4" key="1">
    <citation type="submission" date="2016-10" db="EMBL/GenBank/DDBJ databases">
        <authorList>
            <person name="de Groot N.N."/>
        </authorList>
    </citation>
    <scope>NUCLEOTIDE SEQUENCE [LARGE SCALE GENOMIC DNA]</scope>
    <source>
        <strain evidence="3 4">L 420-91</strain>
    </source>
</reference>
<feature type="domain" description="DinB-like" evidence="1">
    <location>
        <begin position="9"/>
        <end position="151"/>
    </location>
</feature>
<gene>
    <name evidence="2" type="ORF">K3F53_18145</name>
    <name evidence="3" type="ORF">SAMN04489735_105810</name>
</gene>
<dbReference type="Proteomes" id="UP000826616">
    <property type="component" value="Chromosome"/>
</dbReference>
<sequence length="159" mass="18091">MKNELVLKQFIIARRRLLKALEDVTEEMAAKKPEGFNNNIHWHAGHILSAAEQFLFRLPGGSVNIPDNYKDFFANGTKPDDWKETPPSFQQIVAQLKEQEARVKDGKDSIEERLDETLVPPFTLRSGLRMDTVGELINMAIYHEGVHTGYISAMKRIIG</sequence>
<dbReference type="InterPro" id="IPR024775">
    <property type="entry name" value="DinB-like"/>
</dbReference>
<dbReference type="RefSeq" id="WP_057897302.1">
    <property type="nucleotide sequence ID" value="NZ_CP080764.1"/>
</dbReference>
<evidence type="ECO:0000313" key="5">
    <source>
        <dbReference type="Proteomes" id="UP000826616"/>
    </source>
</evidence>
<name>A0A1G8F746_ANETH</name>
<evidence type="ECO:0000313" key="3">
    <source>
        <dbReference type="EMBL" id="SDH77966.1"/>
    </source>
</evidence>
<evidence type="ECO:0000259" key="1">
    <source>
        <dbReference type="Pfam" id="PF12867"/>
    </source>
</evidence>
<proteinExistence type="predicted"/>
<dbReference type="EMBL" id="FNDE01000058">
    <property type="protein sequence ID" value="SDH77966.1"/>
    <property type="molecule type" value="Genomic_DNA"/>
</dbReference>
<dbReference type="Pfam" id="PF12867">
    <property type="entry name" value="DinB_2"/>
    <property type="match status" value="1"/>
</dbReference>
<dbReference type="InterPro" id="IPR034660">
    <property type="entry name" value="DinB/YfiT-like"/>
</dbReference>